<keyword evidence="8" id="KW-1185">Reference proteome</keyword>
<dbReference type="NCBIfam" id="TIGR02937">
    <property type="entry name" value="sigma70-ECF"/>
    <property type="match status" value="1"/>
</dbReference>
<dbReference type="Pfam" id="PF08281">
    <property type="entry name" value="Sigma70_r4_2"/>
    <property type="match status" value="1"/>
</dbReference>
<evidence type="ECO:0000256" key="2">
    <source>
        <dbReference type="ARBA" id="ARBA00023015"/>
    </source>
</evidence>
<dbReference type="SUPFAM" id="SSF88659">
    <property type="entry name" value="Sigma3 and sigma4 domains of RNA polymerase sigma factors"/>
    <property type="match status" value="1"/>
</dbReference>
<dbReference type="SUPFAM" id="SSF88946">
    <property type="entry name" value="Sigma2 domain of RNA polymerase sigma factors"/>
    <property type="match status" value="1"/>
</dbReference>
<keyword evidence="4" id="KW-0804">Transcription</keyword>
<feature type="domain" description="RNA polymerase sigma-70 region 2" evidence="5">
    <location>
        <begin position="31"/>
        <end position="96"/>
    </location>
</feature>
<dbReference type="Proteomes" id="UP001499882">
    <property type="component" value="Unassembled WGS sequence"/>
</dbReference>
<keyword evidence="3" id="KW-0731">Sigma factor</keyword>
<comment type="caution">
    <text evidence="7">The sequence shown here is derived from an EMBL/GenBank/DDBJ whole genome shotgun (WGS) entry which is preliminary data.</text>
</comment>
<evidence type="ECO:0000313" key="8">
    <source>
        <dbReference type="Proteomes" id="UP001499882"/>
    </source>
</evidence>
<evidence type="ECO:0000256" key="1">
    <source>
        <dbReference type="ARBA" id="ARBA00010641"/>
    </source>
</evidence>
<accession>A0ABP8YH17</accession>
<dbReference type="CDD" id="cd06171">
    <property type="entry name" value="Sigma70_r4"/>
    <property type="match status" value="1"/>
</dbReference>
<proteinExistence type="inferred from homology"/>
<protein>
    <submittedName>
        <fullName evidence="7">RNA polymerase sigma factor</fullName>
    </submittedName>
</protein>
<dbReference type="PANTHER" id="PTHR43133:SF25">
    <property type="entry name" value="RNA POLYMERASE SIGMA FACTOR RFAY-RELATED"/>
    <property type="match status" value="1"/>
</dbReference>
<dbReference type="Pfam" id="PF04542">
    <property type="entry name" value="Sigma70_r2"/>
    <property type="match status" value="1"/>
</dbReference>
<sequence>MSTPNPPPWNGQTDPQVVAVSVHEPAAFAEIYARHADDVHRYLRRRLGSDVADDLTADTFVAAFGARAGFDRAAPSARPWLFGIASNLAAKHRRSELRGLRAYARTGVDPVASSWSDGADDRVSAQAMNRELASALSELSAGDRDVLLLVAWAELSYAEVADALQLPVGTVRSRLNRARRKVRTTLSPGTERVAIRPLTALETRGGNHG</sequence>
<dbReference type="Gene3D" id="1.10.10.10">
    <property type="entry name" value="Winged helix-like DNA-binding domain superfamily/Winged helix DNA-binding domain"/>
    <property type="match status" value="1"/>
</dbReference>
<dbReference type="PANTHER" id="PTHR43133">
    <property type="entry name" value="RNA POLYMERASE ECF-TYPE SIGMA FACTO"/>
    <property type="match status" value="1"/>
</dbReference>
<organism evidence="7 8">
    <name type="scientific">Nocardioides endophyticus</name>
    <dbReference type="NCBI Taxonomy" id="1353775"/>
    <lineage>
        <taxon>Bacteria</taxon>
        <taxon>Bacillati</taxon>
        <taxon>Actinomycetota</taxon>
        <taxon>Actinomycetes</taxon>
        <taxon>Propionibacteriales</taxon>
        <taxon>Nocardioidaceae</taxon>
        <taxon>Nocardioides</taxon>
    </lineage>
</organism>
<dbReference type="InterPro" id="IPR039425">
    <property type="entry name" value="RNA_pol_sigma-70-like"/>
</dbReference>
<dbReference type="Gene3D" id="1.10.1740.10">
    <property type="match status" value="1"/>
</dbReference>
<evidence type="ECO:0000256" key="3">
    <source>
        <dbReference type="ARBA" id="ARBA00023082"/>
    </source>
</evidence>
<dbReference type="InterPro" id="IPR013249">
    <property type="entry name" value="RNA_pol_sigma70_r4_t2"/>
</dbReference>
<dbReference type="InterPro" id="IPR014284">
    <property type="entry name" value="RNA_pol_sigma-70_dom"/>
</dbReference>
<dbReference type="InterPro" id="IPR013324">
    <property type="entry name" value="RNA_pol_sigma_r3/r4-like"/>
</dbReference>
<evidence type="ECO:0000313" key="7">
    <source>
        <dbReference type="EMBL" id="GAA4728852.1"/>
    </source>
</evidence>
<gene>
    <name evidence="7" type="ORF">GCM10023350_10040</name>
</gene>
<evidence type="ECO:0000259" key="6">
    <source>
        <dbReference type="Pfam" id="PF08281"/>
    </source>
</evidence>
<dbReference type="EMBL" id="BAABKN010000006">
    <property type="protein sequence ID" value="GAA4728852.1"/>
    <property type="molecule type" value="Genomic_DNA"/>
</dbReference>
<name>A0ABP8YH17_9ACTN</name>
<keyword evidence="2" id="KW-0805">Transcription regulation</keyword>
<dbReference type="RefSeq" id="WP_345525519.1">
    <property type="nucleotide sequence ID" value="NZ_BAABKN010000006.1"/>
</dbReference>
<feature type="domain" description="RNA polymerase sigma factor 70 region 4 type 2" evidence="6">
    <location>
        <begin position="130"/>
        <end position="181"/>
    </location>
</feature>
<evidence type="ECO:0000256" key="4">
    <source>
        <dbReference type="ARBA" id="ARBA00023163"/>
    </source>
</evidence>
<evidence type="ECO:0000259" key="5">
    <source>
        <dbReference type="Pfam" id="PF04542"/>
    </source>
</evidence>
<dbReference type="InterPro" id="IPR036388">
    <property type="entry name" value="WH-like_DNA-bd_sf"/>
</dbReference>
<dbReference type="InterPro" id="IPR013325">
    <property type="entry name" value="RNA_pol_sigma_r2"/>
</dbReference>
<dbReference type="InterPro" id="IPR007627">
    <property type="entry name" value="RNA_pol_sigma70_r2"/>
</dbReference>
<comment type="similarity">
    <text evidence="1">Belongs to the sigma-70 factor family. ECF subfamily.</text>
</comment>
<reference evidence="8" key="1">
    <citation type="journal article" date="2019" name="Int. J. Syst. Evol. Microbiol.">
        <title>The Global Catalogue of Microorganisms (GCM) 10K type strain sequencing project: providing services to taxonomists for standard genome sequencing and annotation.</title>
        <authorList>
            <consortium name="The Broad Institute Genomics Platform"/>
            <consortium name="The Broad Institute Genome Sequencing Center for Infectious Disease"/>
            <person name="Wu L."/>
            <person name="Ma J."/>
        </authorList>
    </citation>
    <scope>NUCLEOTIDE SEQUENCE [LARGE SCALE GENOMIC DNA]</scope>
    <source>
        <strain evidence="8">JCM 18532</strain>
    </source>
</reference>